<dbReference type="Pfam" id="PF10031">
    <property type="entry name" value="DUF2273"/>
    <property type="match status" value="1"/>
</dbReference>
<evidence type="ECO:0000313" key="2">
    <source>
        <dbReference type="EMBL" id="KKM46133.1"/>
    </source>
</evidence>
<dbReference type="Proteomes" id="UP000237966">
    <property type="component" value="Unassembled WGS sequence"/>
</dbReference>
<gene>
    <name evidence="3" type="ORF">C5C51_02195</name>
    <name evidence="2" type="ORF">VT73_03435</name>
</gene>
<sequence length="77" mass="8135">MSGIRGESPRPSTSNRSTALGVVVGAILAFAALIFGFWGFLVTAVFMALGVVIARILDGSVDFRSLVDAFRGRTTSR</sequence>
<feature type="transmembrane region" description="Helical" evidence="1">
    <location>
        <begin position="20"/>
        <end position="53"/>
    </location>
</feature>
<dbReference type="RefSeq" id="WP_042733838.1">
    <property type="nucleotide sequence ID" value="NZ_CP010848.1"/>
</dbReference>
<keyword evidence="4" id="KW-1185">Reference proteome</keyword>
<dbReference type="EMBL" id="LBFI01000024">
    <property type="protein sequence ID" value="KKM46133.1"/>
    <property type="molecule type" value="Genomic_DNA"/>
</dbReference>
<keyword evidence="1" id="KW-0812">Transmembrane</keyword>
<reference evidence="3 5" key="2">
    <citation type="submission" date="2018-02" db="EMBL/GenBank/DDBJ databases">
        <title>Bacteriophage NCPPB3778 and a type I-E CRISPR drive the evolution of the US Biological Select Agent, Rathayibacter toxicus.</title>
        <authorList>
            <person name="Davis E.W.II."/>
            <person name="Tabima J.F."/>
            <person name="Weisberg A.J."/>
            <person name="Lopes L.D."/>
            <person name="Wiseman M.S."/>
            <person name="Wiseman M.S."/>
            <person name="Pupko T."/>
            <person name="Belcher M.S."/>
            <person name="Sechler A.J."/>
            <person name="Tancos M.A."/>
            <person name="Schroeder B.K."/>
            <person name="Murray T.D."/>
            <person name="Luster D.G."/>
            <person name="Schneider W.L."/>
            <person name="Rogers E."/>
            <person name="Andreote F.D."/>
            <person name="Grunwald N.J."/>
            <person name="Putnam M.L."/>
            <person name="Chang J.H."/>
        </authorList>
    </citation>
    <scope>NUCLEOTIDE SEQUENCE [LARGE SCALE GENOMIC DNA]</scope>
    <source>
        <strain evidence="3 5">FH99</strain>
    </source>
</reference>
<dbReference type="AlphaFoldDB" id="A0A0U1PTX7"/>
<name>A0A0U1PTX7_9MICO</name>
<keyword evidence="1" id="KW-0472">Membrane</keyword>
<protein>
    <submittedName>
        <fullName evidence="3">DUF2273 domain-containing protein</fullName>
    </submittedName>
    <submittedName>
        <fullName evidence="2">Membrane protein</fullName>
    </submittedName>
</protein>
<evidence type="ECO:0000256" key="1">
    <source>
        <dbReference type="SAM" id="Phobius"/>
    </source>
</evidence>
<comment type="caution">
    <text evidence="2">The sequence shown here is derived from an EMBL/GenBank/DDBJ whole genome shotgun (WGS) entry which is preliminary data.</text>
</comment>
<proteinExistence type="predicted"/>
<evidence type="ECO:0000313" key="3">
    <source>
        <dbReference type="EMBL" id="PPI16241.1"/>
    </source>
</evidence>
<dbReference type="Proteomes" id="UP000052979">
    <property type="component" value="Unassembled WGS sequence"/>
</dbReference>
<dbReference type="STRING" id="145458.APU90_04055"/>
<evidence type="ECO:0000313" key="4">
    <source>
        <dbReference type="Proteomes" id="UP000052979"/>
    </source>
</evidence>
<dbReference type="OrthoDB" id="4570571at2"/>
<dbReference type="InterPro" id="IPR018730">
    <property type="entry name" value="DUF2273"/>
</dbReference>
<organism evidence="2 4">
    <name type="scientific">Rathayibacter toxicus</name>
    <dbReference type="NCBI Taxonomy" id="145458"/>
    <lineage>
        <taxon>Bacteria</taxon>
        <taxon>Bacillati</taxon>
        <taxon>Actinomycetota</taxon>
        <taxon>Actinomycetes</taxon>
        <taxon>Micrococcales</taxon>
        <taxon>Microbacteriaceae</taxon>
        <taxon>Rathayibacter</taxon>
    </lineage>
</organism>
<dbReference type="GeneID" id="93667880"/>
<dbReference type="eggNOG" id="ENOG502ZMH1">
    <property type="taxonomic scope" value="Bacteria"/>
</dbReference>
<accession>A0A0U1PTX7</accession>
<dbReference type="PATRIC" id="fig|145458.8.peg.790"/>
<dbReference type="KEGG" id="rtc:APU90_04055"/>
<dbReference type="EMBL" id="PSWU01000004">
    <property type="protein sequence ID" value="PPI16241.1"/>
    <property type="molecule type" value="Genomic_DNA"/>
</dbReference>
<reference evidence="2 4" key="1">
    <citation type="submission" date="2015-04" db="EMBL/GenBank/DDBJ databases">
        <title>Draft genome sequence of Rathayibacter toxicus strain FH-142 (AKA 70134 or CS 32), a Western Australian isolate.</title>
        <authorList>
            <consortium name="Consortium for Microbial Forensics and Genomics (microFORGE)"/>
            <person name="Knight B.M."/>
            <person name="Roberts D.P."/>
            <person name="Lin D."/>
            <person name="Hari K."/>
            <person name="Fletcher J."/>
            <person name="Melcher U."/>
            <person name="Blagden T."/>
            <person name="Luster D.G."/>
            <person name="Sechler A.J."/>
            <person name="Schneider W.L."/>
            <person name="Winegar R.A."/>
        </authorList>
    </citation>
    <scope>NUCLEOTIDE SEQUENCE [LARGE SCALE GENOMIC DNA]</scope>
    <source>
        <strain evidence="2 4">FH142</strain>
    </source>
</reference>
<keyword evidence="1" id="KW-1133">Transmembrane helix</keyword>
<evidence type="ECO:0000313" key="5">
    <source>
        <dbReference type="Proteomes" id="UP000237966"/>
    </source>
</evidence>